<feature type="domain" description="Fe2OG dioxygenase" evidence="6">
    <location>
        <begin position="210"/>
        <end position="311"/>
    </location>
</feature>
<dbReference type="Proteomes" id="UP000230069">
    <property type="component" value="Unassembled WGS sequence"/>
</dbReference>
<accession>A0A2G5CRS9</accession>
<sequence length="361" mass="40798">MTTSISSDNQQSYDRIKEVKKFDDSKIGVKGLIDSGITSIPSFFIHSPETLPTPNPTTNHNTYQIPIVDLSDSRSIIIDQINQASQTLGFFQITNHDIPLNVLNRMIESVKEFNEQSTDVKSRYYTREMGRGVSFSTNFDLFTSKAASWRDTLQVKLGPTPIDTDLLPEICKIEVIEWDQHIVRLGETLMGILSEALGLTENKLKDLSFLENRLMVAHYYPYCPQPDRTVGITPHTDPGVLTILLQDQIGGLQVKHGEDWINVEPIEGALVINIGDILQMVTNGRYKSVEHRVLANPNKQPRISVGVFFNPSNREELYGPLDELVSQEKPAIYRRFTLKEFMGKLFARGLDGKSLIDNFKV</sequence>
<keyword evidence="4 5" id="KW-0408">Iron</keyword>
<dbReference type="InParanoid" id="A0A2G5CRS9"/>
<dbReference type="OrthoDB" id="288590at2759"/>
<keyword evidence="2 5" id="KW-0479">Metal-binding</keyword>
<organism evidence="7 8">
    <name type="scientific">Aquilegia coerulea</name>
    <name type="common">Rocky mountain columbine</name>
    <dbReference type="NCBI Taxonomy" id="218851"/>
    <lineage>
        <taxon>Eukaryota</taxon>
        <taxon>Viridiplantae</taxon>
        <taxon>Streptophyta</taxon>
        <taxon>Embryophyta</taxon>
        <taxon>Tracheophyta</taxon>
        <taxon>Spermatophyta</taxon>
        <taxon>Magnoliopsida</taxon>
        <taxon>Ranunculales</taxon>
        <taxon>Ranunculaceae</taxon>
        <taxon>Thalictroideae</taxon>
        <taxon>Aquilegia</taxon>
    </lineage>
</organism>
<dbReference type="PANTHER" id="PTHR10209:SF751">
    <property type="entry name" value="OS06G0255100 PROTEIN"/>
    <property type="match status" value="1"/>
</dbReference>
<dbReference type="EMBL" id="KZ305056">
    <property type="protein sequence ID" value="PIA34004.1"/>
    <property type="molecule type" value="Genomic_DNA"/>
</dbReference>
<dbReference type="STRING" id="218851.A0A2G5CRS9"/>
<dbReference type="GO" id="GO:0051213">
    <property type="term" value="F:dioxygenase activity"/>
    <property type="evidence" value="ECO:0007669"/>
    <property type="project" value="UniProtKB-ARBA"/>
</dbReference>
<evidence type="ECO:0000256" key="4">
    <source>
        <dbReference type="ARBA" id="ARBA00023004"/>
    </source>
</evidence>
<dbReference type="InterPro" id="IPR005123">
    <property type="entry name" value="Oxoglu/Fe-dep_dioxygenase_dom"/>
</dbReference>
<gene>
    <name evidence="7" type="ORF">AQUCO_03900116v1</name>
</gene>
<dbReference type="FunFam" id="2.60.120.330:FF:000026">
    <property type="entry name" value="DIBOA-glucoside dioxygenase BX6"/>
    <property type="match status" value="1"/>
</dbReference>
<dbReference type="PANTHER" id="PTHR10209">
    <property type="entry name" value="OXIDOREDUCTASE, 2OG-FE II OXYGENASE FAMILY PROTEIN"/>
    <property type="match status" value="1"/>
</dbReference>
<evidence type="ECO:0000259" key="6">
    <source>
        <dbReference type="PROSITE" id="PS51471"/>
    </source>
</evidence>
<dbReference type="PROSITE" id="PS51471">
    <property type="entry name" value="FE2OG_OXY"/>
    <property type="match status" value="1"/>
</dbReference>
<dbReference type="AlphaFoldDB" id="A0A2G5CRS9"/>
<dbReference type="GO" id="GO:0046872">
    <property type="term" value="F:metal ion binding"/>
    <property type="evidence" value="ECO:0007669"/>
    <property type="project" value="UniProtKB-KW"/>
</dbReference>
<evidence type="ECO:0000256" key="5">
    <source>
        <dbReference type="RuleBase" id="RU003682"/>
    </source>
</evidence>
<comment type="similarity">
    <text evidence="1 5">Belongs to the iron/ascorbate-dependent oxidoreductase family.</text>
</comment>
<keyword evidence="8" id="KW-1185">Reference proteome</keyword>
<reference evidence="7 8" key="1">
    <citation type="submission" date="2017-09" db="EMBL/GenBank/DDBJ databases">
        <title>WGS assembly of Aquilegia coerulea Goldsmith.</title>
        <authorList>
            <person name="Hodges S."/>
            <person name="Kramer E."/>
            <person name="Nordborg M."/>
            <person name="Tomkins J."/>
            <person name="Borevitz J."/>
            <person name="Derieg N."/>
            <person name="Yan J."/>
            <person name="Mihaltcheva S."/>
            <person name="Hayes R.D."/>
            <person name="Rokhsar D."/>
        </authorList>
    </citation>
    <scope>NUCLEOTIDE SEQUENCE [LARGE SCALE GENOMIC DNA]</scope>
    <source>
        <strain evidence="8">cv. Goldsmith</strain>
    </source>
</reference>
<evidence type="ECO:0000256" key="1">
    <source>
        <dbReference type="ARBA" id="ARBA00008056"/>
    </source>
</evidence>
<name>A0A2G5CRS9_AQUCA</name>
<dbReference type="InterPro" id="IPR026992">
    <property type="entry name" value="DIOX_N"/>
</dbReference>
<keyword evidence="3 5" id="KW-0560">Oxidoreductase</keyword>
<evidence type="ECO:0000256" key="2">
    <source>
        <dbReference type="ARBA" id="ARBA00022723"/>
    </source>
</evidence>
<evidence type="ECO:0000256" key="3">
    <source>
        <dbReference type="ARBA" id="ARBA00023002"/>
    </source>
</evidence>
<dbReference type="SUPFAM" id="SSF51197">
    <property type="entry name" value="Clavaminate synthase-like"/>
    <property type="match status" value="1"/>
</dbReference>
<dbReference type="Pfam" id="PF14226">
    <property type="entry name" value="DIOX_N"/>
    <property type="match status" value="1"/>
</dbReference>
<dbReference type="Pfam" id="PF03171">
    <property type="entry name" value="2OG-FeII_Oxy"/>
    <property type="match status" value="1"/>
</dbReference>
<dbReference type="InterPro" id="IPR027443">
    <property type="entry name" value="IPNS-like_sf"/>
</dbReference>
<evidence type="ECO:0000313" key="7">
    <source>
        <dbReference type="EMBL" id="PIA34004.1"/>
    </source>
</evidence>
<dbReference type="Gene3D" id="2.60.120.330">
    <property type="entry name" value="B-lactam Antibiotic, Isopenicillin N Synthase, Chain"/>
    <property type="match status" value="1"/>
</dbReference>
<evidence type="ECO:0000313" key="8">
    <source>
        <dbReference type="Proteomes" id="UP000230069"/>
    </source>
</evidence>
<protein>
    <recommendedName>
        <fullName evidence="6">Fe2OG dioxygenase domain-containing protein</fullName>
    </recommendedName>
</protein>
<proteinExistence type="inferred from homology"/>
<dbReference type="InterPro" id="IPR044861">
    <property type="entry name" value="IPNS-like_FE2OG_OXY"/>
</dbReference>